<protein>
    <recommendedName>
        <fullName evidence="4">ParB/Sulfiredoxin domain-containing protein</fullName>
    </recommendedName>
</protein>
<keyword evidence="3" id="KW-1185">Reference proteome</keyword>
<accession>A0A916WIT4</accession>
<sequence>MSYQFLAIEDLLINRANDRHGELENETAAIAWLFNNREAHMKALAKDIAQAGEIYEPPLVSPEGTKFLVFDGNRRITCLKTLEDSRRAPTTELQAYFSTLKANWKGKFPDRILCQIELDRDRVDDILFRRHTGTQSGVGQSTWDDRMKANFINRTGMGNAISVADEIERRLSDAGMMPESRKLPRSTMNRLLSSETFRNRVGFSINRRRFEYTHQEPIVLNALQRIADDLARREIVLNDIWDNDGKRAYLDKLETEGLLPTAKDRLNKQKSASLSSSHIKSIVRPPRAPSPTRQVNLIPRTDYGIEWPGRLQRHRAIWEELQFRLVLSDHLNAISTLFRVLLELSIENYILQTKLPVGSNDKLALRVLKVAEDLRSKGKIDAKYVGELKKFQHSDRLISADTLHRYIHSPGFAPSPEHLTALWNVLAPLIVHSLKA</sequence>
<name>A0A916WIT4_9HYPH</name>
<reference evidence="2" key="2">
    <citation type="submission" date="2020-09" db="EMBL/GenBank/DDBJ databases">
        <authorList>
            <person name="Sun Q."/>
            <person name="Zhou Y."/>
        </authorList>
    </citation>
    <scope>NUCLEOTIDE SEQUENCE</scope>
    <source>
        <strain evidence="2">CGMCC 1.15082</strain>
    </source>
</reference>
<proteinExistence type="predicted"/>
<dbReference type="AlphaFoldDB" id="A0A916WIT4"/>
<comment type="caution">
    <text evidence="2">The sequence shown here is derived from an EMBL/GenBank/DDBJ whole genome shotgun (WGS) entry which is preliminary data.</text>
</comment>
<dbReference type="EMBL" id="BMHH01000018">
    <property type="protein sequence ID" value="GGB05216.1"/>
    <property type="molecule type" value="Genomic_DNA"/>
</dbReference>
<dbReference type="Proteomes" id="UP000646478">
    <property type="component" value="Unassembled WGS sequence"/>
</dbReference>
<gene>
    <name evidence="2" type="ORF">GCM10011491_36710</name>
</gene>
<dbReference type="InterPro" id="IPR036086">
    <property type="entry name" value="ParB/Sulfiredoxin_sf"/>
</dbReference>
<organism evidence="2 3">
    <name type="scientific">Brucella endophytica</name>
    <dbReference type="NCBI Taxonomy" id="1963359"/>
    <lineage>
        <taxon>Bacteria</taxon>
        <taxon>Pseudomonadati</taxon>
        <taxon>Pseudomonadota</taxon>
        <taxon>Alphaproteobacteria</taxon>
        <taxon>Hyphomicrobiales</taxon>
        <taxon>Brucellaceae</taxon>
        <taxon>Brucella/Ochrobactrum group</taxon>
        <taxon>Brucella</taxon>
    </lineage>
</organism>
<dbReference type="SUPFAM" id="SSF110849">
    <property type="entry name" value="ParB/Sulfiredoxin"/>
    <property type="match status" value="1"/>
</dbReference>
<evidence type="ECO:0000256" key="1">
    <source>
        <dbReference type="SAM" id="MobiDB-lite"/>
    </source>
</evidence>
<reference evidence="2" key="1">
    <citation type="journal article" date="2014" name="Int. J. Syst. Evol. Microbiol.">
        <title>Complete genome sequence of Corynebacterium casei LMG S-19264T (=DSM 44701T), isolated from a smear-ripened cheese.</title>
        <authorList>
            <consortium name="US DOE Joint Genome Institute (JGI-PGF)"/>
            <person name="Walter F."/>
            <person name="Albersmeier A."/>
            <person name="Kalinowski J."/>
            <person name="Ruckert C."/>
        </authorList>
    </citation>
    <scope>NUCLEOTIDE SEQUENCE</scope>
    <source>
        <strain evidence="2">CGMCC 1.15082</strain>
    </source>
</reference>
<evidence type="ECO:0000313" key="2">
    <source>
        <dbReference type="EMBL" id="GGB05216.1"/>
    </source>
</evidence>
<dbReference type="RefSeq" id="WP_188825644.1">
    <property type="nucleotide sequence ID" value="NZ_BMHH01000018.1"/>
</dbReference>
<evidence type="ECO:0008006" key="4">
    <source>
        <dbReference type="Google" id="ProtNLM"/>
    </source>
</evidence>
<evidence type="ECO:0000313" key="3">
    <source>
        <dbReference type="Proteomes" id="UP000646478"/>
    </source>
</evidence>
<feature type="compositionally biased region" description="Low complexity" evidence="1">
    <location>
        <begin position="269"/>
        <end position="280"/>
    </location>
</feature>
<feature type="region of interest" description="Disordered" evidence="1">
    <location>
        <begin position="269"/>
        <end position="294"/>
    </location>
</feature>